<evidence type="ECO:0000256" key="6">
    <source>
        <dbReference type="ARBA" id="ARBA00022723"/>
    </source>
</evidence>
<keyword evidence="12 13" id="KW-0472">Membrane</keyword>
<dbReference type="GO" id="GO:0050660">
    <property type="term" value="F:flavin adenine dinucleotide binding"/>
    <property type="evidence" value="ECO:0007669"/>
    <property type="project" value="TreeGrafter"/>
</dbReference>
<keyword evidence="4 13" id="KW-0812">Transmembrane</keyword>
<keyword evidence="10" id="KW-0408">Iron</keyword>
<dbReference type="InterPro" id="IPR039261">
    <property type="entry name" value="FNR_nucleotide-bd"/>
</dbReference>
<organism evidence="15 16">
    <name type="scientific">Spirochaeta lutea</name>
    <dbReference type="NCBI Taxonomy" id="1480694"/>
    <lineage>
        <taxon>Bacteria</taxon>
        <taxon>Pseudomonadati</taxon>
        <taxon>Spirochaetota</taxon>
        <taxon>Spirochaetia</taxon>
        <taxon>Spirochaetales</taxon>
        <taxon>Spirochaetaceae</taxon>
        <taxon>Spirochaeta</taxon>
    </lineage>
</organism>
<feature type="transmembrane region" description="Helical" evidence="13">
    <location>
        <begin position="114"/>
        <end position="136"/>
    </location>
</feature>
<gene>
    <name evidence="15" type="ORF">DC28_10015</name>
</gene>
<dbReference type="PROSITE" id="PS51384">
    <property type="entry name" value="FAD_FR"/>
    <property type="match status" value="1"/>
</dbReference>
<dbReference type="AlphaFoldDB" id="A0A098QW16"/>
<feature type="transmembrane region" description="Helical" evidence="13">
    <location>
        <begin position="148"/>
        <end position="167"/>
    </location>
</feature>
<dbReference type="EMBL" id="JNUP01000065">
    <property type="protein sequence ID" value="KGE71603.1"/>
    <property type="molecule type" value="Genomic_DNA"/>
</dbReference>
<evidence type="ECO:0000256" key="4">
    <source>
        <dbReference type="ARBA" id="ARBA00022692"/>
    </source>
</evidence>
<dbReference type="PRINTS" id="PR00410">
    <property type="entry name" value="PHEHYDRXLASE"/>
</dbReference>
<dbReference type="Proteomes" id="UP000029692">
    <property type="component" value="Unassembled WGS sequence"/>
</dbReference>
<dbReference type="Gene3D" id="2.40.30.10">
    <property type="entry name" value="Translation factors"/>
    <property type="match status" value="1"/>
</dbReference>
<dbReference type="SUPFAM" id="SSF52343">
    <property type="entry name" value="Ferredoxin reductase-like, C-terminal NADP-linked domain"/>
    <property type="match status" value="1"/>
</dbReference>
<feature type="transmembrane region" description="Helical" evidence="13">
    <location>
        <begin position="173"/>
        <end position="193"/>
    </location>
</feature>
<dbReference type="Pfam" id="PF08022">
    <property type="entry name" value="FAD_binding_8"/>
    <property type="match status" value="1"/>
</dbReference>
<keyword evidence="7" id="KW-0274">FAD</keyword>
<dbReference type="InterPro" id="IPR017938">
    <property type="entry name" value="Riboflavin_synthase-like_b-brl"/>
</dbReference>
<sequence length="435" mass="48394">MKRSIITLVLAGLLVLAAASLFLDSQGNFSLLYEGKRLMGLFAMVLLTFQVFLASRLPLLERGFGQDRLLGYHRLVGIGVLVTALIHGVFDIIFQLSVYGSLMLYFPGDLPKLLGSFTLVLLLLVAIPALLRGSIAISYDSWRRIHRIGFFLVPLMLIHSLVLGTTIRYQPLALALWIGCAGLYGVSLGYRLVIQIRKNRDPYLVESVHRETHDVVSIRAAGKRKDFLPGQFMLVQIKKAGKKSPVHPFTISAPPSSEELRFSVKAIGDFSGEDIPDLTVGDELVLEGPYGWFSHVRFPLSAPLLFIAGGIGITPFLSMLAFLAEHDPDRRVMLVWGNKEPKDAGFQDELVRYKSSMRALSVLHVFSHSTDNHEVLSDPWVSGFVTTELLNTRLTDLDSWGVMLCGPPVMMKKLVPDLLAAGVEKKNLLYERFDF</sequence>
<evidence type="ECO:0000259" key="14">
    <source>
        <dbReference type="PROSITE" id="PS51384"/>
    </source>
</evidence>
<dbReference type="eggNOG" id="COG4097">
    <property type="taxonomic scope" value="Bacteria"/>
</dbReference>
<dbReference type="InterPro" id="IPR001433">
    <property type="entry name" value="OxRdtase_FAD/NAD-bd"/>
</dbReference>
<evidence type="ECO:0000313" key="16">
    <source>
        <dbReference type="Proteomes" id="UP000029692"/>
    </source>
</evidence>
<evidence type="ECO:0000256" key="7">
    <source>
        <dbReference type="ARBA" id="ARBA00022827"/>
    </source>
</evidence>
<accession>A0A098QW16</accession>
<evidence type="ECO:0000256" key="5">
    <source>
        <dbReference type="ARBA" id="ARBA00022714"/>
    </source>
</evidence>
<keyword evidence="5" id="KW-0001">2Fe-2S</keyword>
<comment type="caution">
    <text evidence="15">The sequence shown here is derived from an EMBL/GenBank/DDBJ whole genome shotgun (WGS) entry which is preliminary data.</text>
</comment>
<dbReference type="STRING" id="1480694.DC28_10015"/>
<keyword evidence="11" id="KW-0411">Iron-sulfur</keyword>
<dbReference type="Gene3D" id="3.40.50.80">
    <property type="entry name" value="Nucleotide-binding domain of ferredoxin-NADP reductase (FNR) module"/>
    <property type="match status" value="1"/>
</dbReference>
<evidence type="ECO:0000256" key="11">
    <source>
        <dbReference type="ARBA" id="ARBA00023014"/>
    </source>
</evidence>
<evidence type="ECO:0000256" key="10">
    <source>
        <dbReference type="ARBA" id="ARBA00023004"/>
    </source>
</evidence>
<keyword evidence="3" id="KW-0285">Flavoprotein</keyword>
<dbReference type="GO" id="GO:0016491">
    <property type="term" value="F:oxidoreductase activity"/>
    <property type="evidence" value="ECO:0007669"/>
    <property type="project" value="UniProtKB-KW"/>
</dbReference>
<name>A0A098QW16_9SPIO</name>
<dbReference type="GO" id="GO:0046872">
    <property type="term" value="F:metal ion binding"/>
    <property type="evidence" value="ECO:0007669"/>
    <property type="project" value="UniProtKB-KW"/>
</dbReference>
<dbReference type="Pfam" id="PF01794">
    <property type="entry name" value="Ferric_reduct"/>
    <property type="match status" value="1"/>
</dbReference>
<comment type="subcellular location">
    <subcellularLocation>
        <location evidence="2">Membrane</location>
        <topology evidence="2">Multi-pass membrane protein</topology>
    </subcellularLocation>
</comment>
<dbReference type="SUPFAM" id="SSF63380">
    <property type="entry name" value="Riboflavin synthase domain-like"/>
    <property type="match status" value="1"/>
</dbReference>
<evidence type="ECO:0000256" key="8">
    <source>
        <dbReference type="ARBA" id="ARBA00022989"/>
    </source>
</evidence>
<dbReference type="GO" id="GO:0051537">
    <property type="term" value="F:2 iron, 2 sulfur cluster binding"/>
    <property type="evidence" value="ECO:0007669"/>
    <property type="project" value="UniProtKB-KW"/>
</dbReference>
<keyword evidence="6" id="KW-0479">Metal-binding</keyword>
<evidence type="ECO:0000256" key="1">
    <source>
        <dbReference type="ARBA" id="ARBA00001974"/>
    </source>
</evidence>
<protein>
    <recommendedName>
        <fullName evidence="14">FAD-binding FR-type domain-containing protein</fullName>
    </recommendedName>
</protein>
<dbReference type="InterPro" id="IPR050415">
    <property type="entry name" value="MRET"/>
</dbReference>
<dbReference type="InterPro" id="IPR017927">
    <property type="entry name" value="FAD-bd_FR_type"/>
</dbReference>
<evidence type="ECO:0000256" key="13">
    <source>
        <dbReference type="SAM" id="Phobius"/>
    </source>
</evidence>
<evidence type="ECO:0000256" key="12">
    <source>
        <dbReference type="ARBA" id="ARBA00023136"/>
    </source>
</evidence>
<evidence type="ECO:0000313" key="15">
    <source>
        <dbReference type="EMBL" id="KGE71603.1"/>
    </source>
</evidence>
<keyword evidence="8 13" id="KW-1133">Transmembrane helix</keyword>
<feature type="transmembrane region" description="Helical" evidence="13">
    <location>
        <begin position="304"/>
        <end position="324"/>
    </location>
</feature>
<dbReference type="GO" id="GO:0016020">
    <property type="term" value="C:membrane"/>
    <property type="evidence" value="ECO:0007669"/>
    <property type="project" value="UniProtKB-SubCell"/>
</dbReference>
<comment type="cofactor">
    <cofactor evidence="1">
        <name>FAD</name>
        <dbReference type="ChEBI" id="CHEBI:57692"/>
    </cofactor>
</comment>
<feature type="transmembrane region" description="Helical" evidence="13">
    <location>
        <begin position="38"/>
        <end position="59"/>
    </location>
</feature>
<feature type="domain" description="FAD-binding FR-type" evidence="14">
    <location>
        <begin position="198"/>
        <end position="296"/>
    </location>
</feature>
<feature type="transmembrane region" description="Helical" evidence="13">
    <location>
        <begin position="71"/>
        <end position="94"/>
    </location>
</feature>
<evidence type="ECO:0000256" key="2">
    <source>
        <dbReference type="ARBA" id="ARBA00004141"/>
    </source>
</evidence>
<dbReference type="OrthoDB" id="573132at2"/>
<evidence type="ECO:0000256" key="9">
    <source>
        <dbReference type="ARBA" id="ARBA00023002"/>
    </source>
</evidence>
<proteinExistence type="predicted"/>
<dbReference type="PANTHER" id="PTHR47354">
    <property type="entry name" value="NADH OXIDOREDUCTASE HCR"/>
    <property type="match status" value="1"/>
</dbReference>
<dbReference type="Pfam" id="PF00175">
    <property type="entry name" value="NAD_binding_1"/>
    <property type="match status" value="1"/>
</dbReference>
<keyword evidence="9" id="KW-0560">Oxidoreductase</keyword>
<keyword evidence="16" id="KW-1185">Reference proteome</keyword>
<evidence type="ECO:0000256" key="3">
    <source>
        <dbReference type="ARBA" id="ARBA00022630"/>
    </source>
</evidence>
<dbReference type="InterPro" id="IPR013112">
    <property type="entry name" value="FAD-bd_8"/>
</dbReference>
<dbReference type="InterPro" id="IPR013130">
    <property type="entry name" value="Fe3_Rdtase_TM_dom"/>
</dbReference>
<reference evidence="15 16" key="1">
    <citation type="submission" date="2014-05" db="EMBL/GenBank/DDBJ databases">
        <title>De novo Genome Sequence of Spirocheata sp.</title>
        <authorList>
            <person name="Shivani Y."/>
            <person name="Subhash Y."/>
            <person name="Tushar L."/>
            <person name="Sasikala C."/>
            <person name="Ramana C.V."/>
        </authorList>
    </citation>
    <scope>NUCLEOTIDE SEQUENCE [LARGE SCALE GENOMIC DNA]</scope>
    <source>
        <strain evidence="15 16">JC230</strain>
    </source>
</reference>
<dbReference type="PANTHER" id="PTHR47354:SF8">
    <property type="entry name" value="1,2-PHENYLACETYL-COA EPOXIDASE, SUBUNIT E"/>
    <property type="match status" value="1"/>
</dbReference>
<dbReference type="RefSeq" id="WP_037548044.1">
    <property type="nucleotide sequence ID" value="NZ_JNUP01000065.1"/>
</dbReference>